<dbReference type="SUPFAM" id="SSF161111">
    <property type="entry name" value="Cation efflux protein transmembrane domain-like"/>
    <property type="match status" value="1"/>
</dbReference>
<feature type="transmembrane region" description="Helical" evidence="7">
    <location>
        <begin position="7"/>
        <end position="26"/>
    </location>
</feature>
<comment type="subcellular location">
    <subcellularLocation>
        <location evidence="1">Membrane</location>
        <topology evidence="1">Multi-pass membrane protein</topology>
    </subcellularLocation>
</comment>
<evidence type="ECO:0000256" key="4">
    <source>
        <dbReference type="ARBA" id="ARBA00022692"/>
    </source>
</evidence>
<dbReference type="PANTHER" id="PTHR43840">
    <property type="entry name" value="MITOCHONDRIAL METAL TRANSPORTER 1-RELATED"/>
    <property type="match status" value="1"/>
</dbReference>
<feature type="transmembrane region" description="Helical" evidence="7">
    <location>
        <begin position="180"/>
        <end position="202"/>
    </location>
</feature>
<dbReference type="GO" id="GO:0015086">
    <property type="term" value="F:cadmium ion transmembrane transporter activity"/>
    <property type="evidence" value="ECO:0007669"/>
    <property type="project" value="TreeGrafter"/>
</dbReference>
<dbReference type="InterPro" id="IPR050291">
    <property type="entry name" value="CDF_Transporter"/>
</dbReference>
<dbReference type="RefSeq" id="WP_150042875.1">
    <property type="nucleotide sequence ID" value="NZ_OW485601.1"/>
</dbReference>
<evidence type="ECO:0000256" key="7">
    <source>
        <dbReference type="SAM" id="Phobius"/>
    </source>
</evidence>
<accession>A0A5M6IP51</accession>
<evidence type="ECO:0000259" key="8">
    <source>
        <dbReference type="Pfam" id="PF01545"/>
    </source>
</evidence>
<evidence type="ECO:0000256" key="1">
    <source>
        <dbReference type="ARBA" id="ARBA00004141"/>
    </source>
</evidence>
<dbReference type="Gene3D" id="3.30.70.1350">
    <property type="entry name" value="Cation efflux protein, cytoplasmic domain"/>
    <property type="match status" value="1"/>
</dbReference>
<feature type="transmembrane region" description="Helical" evidence="7">
    <location>
        <begin position="113"/>
        <end position="132"/>
    </location>
</feature>
<name>A0A5M6IP51_9PROT</name>
<dbReference type="GO" id="GO:0015341">
    <property type="term" value="F:zinc efflux antiporter activity"/>
    <property type="evidence" value="ECO:0007669"/>
    <property type="project" value="TreeGrafter"/>
</dbReference>
<keyword evidence="5 7" id="KW-1133">Transmembrane helix</keyword>
<dbReference type="InterPro" id="IPR036837">
    <property type="entry name" value="Cation_efflux_CTD_sf"/>
</dbReference>
<dbReference type="Gene3D" id="1.20.1510.10">
    <property type="entry name" value="Cation efflux protein transmembrane domain"/>
    <property type="match status" value="1"/>
</dbReference>
<evidence type="ECO:0000256" key="5">
    <source>
        <dbReference type="ARBA" id="ARBA00022989"/>
    </source>
</evidence>
<dbReference type="AlphaFoldDB" id="A0A5M6IP51"/>
<feature type="transmembrane region" description="Helical" evidence="7">
    <location>
        <begin position="32"/>
        <end position="55"/>
    </location>
</feature>
<feature type="domain" description="Cation efflux protein cytoplasmic" evidence="9">
    <location>
        <begin position="208"/>
        <end position="282"/>
    </location>
</feature>
<reference evidence="10 11" key="1">
    <citation type="submission" date="2019-09" db="EMBL/GenBank/DDBJ databases">
        <title>Genome sequence of Rhodovastum atsumiense, a diverse member of the Acetobacteraceae family of non-sulfur purple photosynthetic bacteria.</title>
        <authorList>
            <person name="Meyer T."/>
            <person name="Kyndt J."/>
        </authorList>
    </citation>
    <scope>NUCLEOTIDE SEQUENCE [LARGE SCALE GENOMIC DNA]</scope>
    <source>
        <strain evidence="10 11">DSM 21279</strain>
    </source>
</reference>
<dbReference type="Pfam" id="PF01545">
    <property type="entry name" value="Cation_efflux"/>
    <property type="match status" value="1"/>
</dbReference>
<evidence type="ECO:0000313" key="11">
    <source>
        <dbReference type="Proteomes" id="UP000325255"/>
    </source>
</evidence>
<feature type="transmembrane region" description="Helical" evidence="7">
    <location>
        <begin position="76"/>
        <end position="101"/>
    </location>
</feature>
<dbReference type="InterPro" id="IPR027469">
    <property type="entry name" value="Cation_efflux_TMD_sf"/>
</dbReference>
<dbReference type="InterPro" id="IPR002524">
    <property type="entry name" value="Cation_efflux"/>
</dbReference>
<gene>
    <name evidence="10" type="ORF">F1189_21180</name>
</gene>
<evidence type="ECO:0000256" key="6">
    <source>
        <dbReference type="ARBA" id="ARBA00023136"/>
    </source>
</evidence>
<dbReference type="Pfam" id="PF16916">
    <property type="entry name" value="ZT_dimer"/>
    <property type="match status" value="1"/>
</dbReference>
<dbReference type="InterPro" id="IPR058533">
    <property type="entry name" value="Cation_efflux_TM"/>
</dbReference>
<feature type="domain" description="Cation efflux protein transmembrane" evidence="8">
    <location>
        <begin position="11"/>
        <end position="202"/>
    </location>
</feature>
<dbReference type="EMBL" id="VWPK01000039">
    <property type="protein sequence ID" value="KAA5610021.1"/>
    <property type="molecule type" value="Genomic_DNA"/>
</dbReference>
<dbReference type="InterPro" id="IPR027470">
    <property type="entry name" value="Cation_efflux_CTD"/>
</dbReference>
<protein>
    <submittedName>
        <fullName evidence="10">Cation transporter</fullName>
    </submittedName>
</protein>
<comment type="caution">
    <text evidence="10">The sequence shown here is derived from an EMBL/GenBank/DDBJ whole genome shotgun (WGS) entry which is preliminary data.</text>
</comment>
<dbReference type="OrthoDB" id="9806522at2"/>
<evidence type="ECO:0000256" key="3">
    <source>
        <dbReference type="ARBA" id="ARBA00022448"/>
    </source>
</evidence>
<evidence type="ECO:0000259" key="9">
    <source>
        <dbReference type="Pfam" id="PF16916"/>
    </source>
</evidence>
<dbReference type="SUPFAM" id="SSF160240">
    <property type="entry name" value="Cation efflux protein cytoplasmic domain-like"/>
    <property type="match status" value="1"/>
</dbReference>
<comment type="similarity">
    <text evidence="2">Belongs to the cation diffusion facilitator (CDF) transporter (TC 2.A.4) family.</text>
</comment>
<dbReference type="Proteomes" id="UP000325255">
    <property type="component" value="Unassembled WGS sequence"/>
</dbReference>
<sequence>MHPLLKVAWGSLGVSLVVAALKFLAARQTGSLALQADALECCVNVAGAGVALLAVRISQRPPDACHPYGYRKAEHVSAIVEALMVLAAAGAILHAVIVPSAAGWQPEAGGRGAWLNGLGTALNAAWAAWLTAAGGRWQSPAVTASGRHLWTDVWTSGGVLAGFALVTLTGWAAADRLVAAAVALHIGATGLGMAGEALGALMDRADPAVTRRIGELVAAHGGGALRARAIRSRRSGASVFAEFELLVPPDLPVREAHGFCERIEAALRAEFGEAVISIHIEPAEAAPAGELLLCA</sequence>
<dbReference type="NCBIfam" id="TIGR01297">
    <property type="entry name" value="CDF"/>
    <property type="match status" value="1"/>
</dbReference>
<keyword evidence="3" id="KW-0813">Transport</keyword>
<proteinExistence type="inferred from homology"/>
<dbReference type="PANTHER" id="PTHR43840:SF15">
    <property type="entry name" value="MITOCHONDRIAL METAL TRANSPORTER 1-RELATED"/>
    <property type="match status" value="1"/>
</dbReference>
<evidence type="ECO:0000256" key="2">
    <source>
        <dbReference type="ARBA" id="ARBA00008114"/>
    </source>
</evidence>
<keyword evidence="4 7" id="KW-0812">Transmembrane</keyword>
<keyword evidence="11" id="KW-1185">Reference proteome</keyword>
<keyword evidence="6 7" id="KW-0472">Membrane</keyword>
<feature type="transmembrane region" description="Helical" evidence="7">
    <location>
        <begin position="153"/>
        <end position="174"/>
    </location>
</feature>
<dbReference type="GO" id="GO:0006882">
    <property type="term" value="P:intracellular zinc ion homeostasis"/>
    <property type="evidence" value="ECO:0007669"/>
    <property type="project" value="TreeGrafter"/>
</dbReference>
<evidence type="ECO:0000313" key="10">
    <source>
        <dbReference type="EMBL" id="KAA5610021.1"/>
    </source>
</evidence>
<dbReference type="GO" id="GO:0005886">
    <property type="term" value="C:plasma membrane"/>
    <property type="evidence" value="ECO:0007669"/>
    <property type="project" value="TreeGrafter"/>
</dbReference>
<dbReference type="GO" id="GO:0015093">
    <property type="term" value="F:ferrous iron transmembrane transporter activity"/>
    <property type="evidence" value="ECO:0007669"/>
    <property type="project" value="TreeGrafter"/>
</dbReference>
<organism evidence="10 11">
    <name type="scientific">Rhodovastum atsumiense</name>
    <dbReference type="NCBI Taxonomy" id="504468"/>
    <lineage>
        <taxon>Bacteria</taxon>
        <taxon>Pseudomonadati</taxon>
        <taxon>Pseudomonadota</taxon>
        <taxon>Alphaproteobacteria</taxon>
        <taxon>Acetobacterales</taxon>
        <taxon>Acetobacteraceae</taxon>
        <taxon>Rhodovastum</taxon>
    </lineage>
</organism>